<name>A0ACC2UIG7_9FUNG</name>
<protein>
    <submittedName>
        <fullName evidence="1">Uncharacterized protein</fullName>
    </submittedName>
</protein>
<gene>
    <name evidence="1" type="ORF">DSO57_1038931</name>
</gene>
<proteinExistence type="predicted"/>
<sequence>MASALSKCARICKHSQKGLLRPLVHQRFGSSHSNDPKLPEEFVFEEPVFKSVWWKRSAFGLIGLYALNKFDDYYYKEEVHPVTRWIAYNMESEEESLRKNTIVIREAQERARRR</sequence>
<evidence type="ECO:0000313" key="1">
    <source>
        <dbReference type="EMBL" id="KAJ9086889.1"/>
    </source>
</evidence>
<dbReference type="EMBL" id="QTSX02000554">
    <property type="protein sequence ID" value="KAJ9086889.1"/>
    <property type="molecule type" value="Genomic_DNA"/>
</dbReference>
<accession>A0ACC2UIG7</accession>
<keyword evidence="2" id="KW-1185">Reference proteome</keyword>
<organism evidence="1 2">
    <name type="scientific">Entomophthora muscae</name>
    <dbReference type="NCBI Taxonomy" id="34485"/>
    <lineage>
        <taxon>Eukaryota</taxon>
        <taxon>Fungi</taxon>
        <taxon>Fungi incertae sedis</taxon>
        <taxon>Zoopagomycota</taxon>
        <taxon>Entomophthoromycotina</taxon>
        <taxon>Entomophthoromycetes</taxon>
        <taxon>Entomophthorales</taxon>
        <taxon>Entomophthoraceae</taxon>
        <taxon>Entomophthora</taxon>
    </lineage>
</organism>
<reference evidence="1" key="1">
    <citation type="submission" date="2022-04" db="EMBL/GenBank/DDBJ databases">
        <title>Genome of the entomopathogenic fungus Entomophthora muscae.</title>
        <authorList>
            <person name="Elya C."/>
            <person name="Lovett B.R."/>
            <person name="Lee E."/>
            <person name="Macias A.M."/>
            <person name="Hajek A.E."/>
            <person name="De Bivort B.L."/>
            <person name="Kasson M.T."/>
            <person name="De Fine Licht H.H."/>
            <person name="Stajich J.E."/>
        </authorList>
    </citation>
    <scope>NUCLEOTIDE SEQUENCE</scope>
    <source>
        <strain evidence="1">Berkeley</strain>
    </source>
</reference>
<comment type="caution">
    <text evidence="1">The sequence shown here is derived from an EMBL/GenBank/DDBJ whole genome shotgun (WGS) entry which is preliminary data.</text>
</comment>
<dbReference type="Proteomes" id="UP001165960">
    <property type="component" value="Unassembled WGS sequence"/>
</dbReference>
<evidence type="ECO:0000313" key="2">
    <source>
        <dbReference type="Proteomes" id="UP001165960"/>
    </source>
</evidence>